<feature type="region of interest" description="Disordered" evidence="1">
    <location>
        <begin position="38"/>
        <end position="71"/>
    </location>
</feature>
<evidence type="ECO:0000256" key="1">
    <source>
        <dbReference type="SAM" id="MobiDB-lite"/>
    </source>
</evidence>
<dbReference type="Proteomes" id="UP001221411">
    <property type="component" value="Unassembled WGS sequence"/>
</dbReference>
<comment type="caution">
    <text evidence="2">The sequence shown here is derived from an EMBL/GenBank/DDBJ whole genome shotgun (WGS) entry which is preliminary data.</text>
</comment>
<accession>A0ABT5F0T0</accession>
<dbReference type="RefSeq" id="WP_271926225.1">
    <property type="nucleotide sequence ID" value="NZ_JAQNDO010000001.1"/>
</dbReference>
<evidence type="ECO:0008006" key="4">
    <source>
        <dbReference type="Google" id="ProtNLM"/>
    </source>
</evidence>
<protein>
    <recommendedName>
        <fullName evidence="4">Transposase</fullName>
    </recommendedName>
</protein>
<name>A0ABT5F0T0_9BACT</name>
<keyword evidence="3" id="KW-1185">Reference proteome</keyword>
<dbReference type="EMBL" id="JAQNDO010000001">
    <property type="protein sequence ID" value="MDC0747660.1"/>
    <property type="molecule type" value="Genomic_DNA"/>
</dbReference>
<gene>
    <name evidence="2" type="ORF">POL67_40380</name>
</gene>
<proteinExistence type="predicted"/>
<evidence type="ECO:0000313" key="3">
    <source>
        <dbReference type="Proteomes" id="UP001221411"/>
    </source>
</evidence>
<reference evidence="2 3" key="1">
    <citation type="submission" date="2022-11" db="EMBL/GenBank/DDBJ databases">
        <title>Minimal conservation of predation-associated metabolite biosynthetic gene clusters underscores biosynthetic potential of Myxococcota including descriptions for ten novel species: Archangium lansinium sp. nov., Myxococcus landrumus sp. nov., Nannocystis bai.</title>
        <authorList>
            <person name="Ahearne A."/>
            <person name="Stevens C."/>
            <person name="Dowd S."/>
        </authorList>
    </citation>
    <scope>NUCLEOTIDE SEQUENCE [LARGE SCALE GENOMIC DNA]</scope>
    <source>
        <strain evidence="2 3">RJM3</strain>
    </source>
</reference>
<sequence length="71" mass="8041">MPDDVIEDGSRLAEVLEEATMEDGKPLAYKLAALEARRHRNGRKTRRSTLRRPISDVRSPLRPFLAEPTSP</sequence>
<feature type="compositionally biased region" description="Basic residues" evidence="1">
    <location>
        <begin position="38"/>
        <end position="50"/>
    </location>
</feature>
<organism evidence="2 3">
    <name type="scientific">Polyangium mundeleinium</name>
    <dbReference type="NCBI Taxonomy" id="2995306"/>
    <lineage>
        <taxon>Bacteria</taxon>
        <taxon>Pseudomonadati</taxon>
        <taxon>Myxococcota</taxon>
        <taxon>Polyangia</taxon>
        <taxon>Polyangiales</taxon>
        <taxon>Polyangiaceae</taxon>
        <taxon>Polyangium</taxon>
    </lineage>
</organism>
<evidence type="ECO:0000313" key="2">
    <source>
        <dbReference type="EMBL" id="MDC0747660.1"/>
    </source>
</evidence>